<dbReference type="RefSeq" id="WP_048223141.1">
    <property type="nucleotide sequence ID" value="NZ_QFVP01000005.1"/>
</dbReference>
<keyword evidence="3" id="KW-1185">Reference proteome</keyword>
<organism evidence="2 3">
    <name type="scientific">Citrobacter murliniae</name>
    <dbReference type="NCBI Taxonomy" id="67829"/>
    <lineage>
        <taxon>Bacteria</taxon>
        <taxon>Pseudomonadati</taxon>
        <taxon>Pseudomonadota</taxon>
        <taxon>Gammaproteobacteria</taxon>
        <taxon>Enterobacterales</taxon>
        <taxon>Enterobacteriaceae</taxon>
        <taxon>Citrobacter</taxon>
        <taxon>Citrobacter freundii complex</taxon>
    </lineage>
</organism>
<protein>
    <recommendedName>
        <fullName evidence="1">IprA winged helix-turn-helix domain-containing protein</fullName>
    </recommendedName>
</protein>
<evidence type="ECO:0000259" key="1">
    <source>
        <dbReference type="Pfam" id="PF15977"/>
    </source>
</evidence>
<evidence type="ECO:0000313" key="2">
    <source>
        <dbReference type="EMBL" id="THE38935.1"/>
    </source>
</evidence>
<comment type="caution">
    <text evidence="2">The sequence shown here is derived from an EMBL/GenBank/DDBJ whole genome shotgun (WGS) entry which is preliminary data.</text>
</comment>
<gene>
    <name evidence="2" type="ORF">DJ535_10215</name>
</gene>
<dbReference type="InterPro" id="IPR041687">
    <property type="entry name" value="HTH_46"/>
</dbReference>
<dbReference type="Pfam" id="PF15977">
    <property type="entry name" value="HTH_46"/>
    <property type="match status" value="1"/>
</dbReference>
<reference evidence="2 3" key="1">
    <citation type="submission" date="2018-05" db="EMBL/GenBank/DDBJ databases">
        <title>Isolation and genomic analyses of lactose-positive bacteria from faecal samples of preterm neonates.</title>
        <authorList>
            <person name="Chen Y."/>
            <person name="Brook T.C."/>
            <person name="O'Neill I."/>
            <person name="Soe C.Z."/>
            <person name="Hall L.J."/>
            <person name="Hoyles L."/>
        </authorList>
    </citation>
    <scope>NUCLEOTIDE SEQUENCE [LARGE SCALE GENOMIC DNA]</scope>
    <source>
        <strain evidence="2 3">P080C CL</strain>
    </source>
</reference>
<accession>A0ABY2PV13</accession>
<sequence length="205" mass="23830">MLEIPRESIKRLGDMIIQYGYSFHLAEGNELIRTSPDGEPLFFYLVKGQVRYELSDDYWLSSVRAPMVLGFVDYYYPNEYAGRFFTETETSGFYLSAEKVGQLISENDLWYDVSVVLSYIIRRLLAREVLLSSSNAYKIICHYLNILNSECPEVKERLSALYYLHKHTKLSKSMISLIISELKKGEYIDISKGHLKSIKFLPESF</sequence>
<proteinExistence type="predicted"/>
<evidence type="ECO:0000313" key="3">
    <source>
        <dbReference type="Proteomes" id="UP000306790"/>
    </source>
</evidence>
<dbReference type="Proteomes" id="UP000306790">
    <property type="component" value="Unassembled WGS sequence"/>
</dbReference>
<dbReference type="EMBL" id="QFVP01000005">
    <property type="protein sequence ID" value="THE38935.1"/>
    <property type="molecule type" value="Genomic_DNA"/>
</dbReference>
<feature type="domain" description="IprA winged helix-turn-helix" evidence="1">
    <location>
        <begin position="136"/>
        <end position="202"/>
    </location>
</feature>
<name>A0ABY2PV13_9ENTR</name>